<accession>A0A413JTK8</accession>
<reference evidence="3 6" key="2">
    <citation type="journal article" date="2019" name="Nat. Med.">
        <title>A library of human gut bacterial isolates paired with longitudinal multiomics data enables mechanistic microbiome research.</title>
        <authorList>
            <person name="Poyet M."/>
            <person name="Groussin M."/>
            <person name="Gibbons S.M."/>
            <person name="Avila-Pacheco J."/>
            <person name="Jiang X."/>
            <person name="Kearney S.M."/>
            <person name="Perrotta A.R."/>
            <person name="Berdy B."/>
            <person name="Zhao S."/>
            <person name="Lieberman T.D."/>
            <person name="Swanson P.K."/>
            <person name="Smith M."/>
            <person name="Roesemann S."/>
            <person name="Alexander J.E."/>
            <person name="Rich S.A."/>
            <person name="Livny J."/>
            <person name="Vlamakis H."/>
            <person name="Clish C."/>
            <person name="Bullock K."/>
            <person name="Deik A."/>
            <person name="Scott J."/>
            <person name="Pierce K.A."/>
            <person name="Xavier R.J."/>
            <person name="Alm E.J."/>
        </authorList>
    </citation>
    <scope>NUCLEOTIDE SEQUENCE [LARGE SCALE GENOMIC DNA]</scope>
    <source>
        <strain evidence="3 6">BIOML-A7</strain>
    </source>
</reference>
<name>A0A413JTK8_BACFG</name>
<dbReference type="AlphaFoldDB" id="A0A413JTK8"/>
<protein>
    <recommendedName>
        <fullName evidence="2">Galactosyltransferase C-terminal domain-containing protein</fullName>
    </recommendedName>
</protein>
<dbReference type="InterPro" id="IPR027791">
    <property type="entry name" value="Galactosyl_T_C"/>
</dbReference>
<gene>
    <name evidence="4" type="ORF">DXA27_20760</name>
    <name evidence="3" type="ORF">F2Z29_20590</name>
</gene>
<evidence type="ECO:0000313" key="3">
    <source>
        <dbReference type="EMBL" id="KAA5168887.1"/>
    </source>
</evidence>
<dbReference type="EMBL" id="QSDG01000026">
    <property type="protein sequence ID" value="RGY65033.1"/>
    <property type="molecule type" value="Genomic_DNA"/>
</dbReference>
<dbReference type="GO" id="GO:0016740">
    <property type="term" value="F:transferase activity"/>
    <property type="evidence" value="ECO:0007669"/>
    <property type="project" value="UniProtKB-KW"/>
</dbReference>
<dbReference type="SUPFAM" id="SSF53448">
    <property type="entry name" value="Nucleotide-diphospho-sugar transferases"/>
    <property type="match status" value="1"/>
</dbReference>
<evidence type="ECO:0000259" key="2">
    <source>
        <dbReference type="Pfam" id="PF02709"/>
    </source>
</evidence>
<evidence type="ECO:0000256" key="1">
    <source>
        <dbReference type="ARBA" id="ARBA00022679"/>
    </source>
</evidence>
<reference evidence="4 5" key="1">
    <citation type="submission" date="2018-08" db="EMBL/GenBank/DDBJ databases">
        <title>A genome reference for cultivated species of the human gut microbiota.</title>
        <authorList>
            <person name="Zou Y."/>
            <person name="Xue W."/>
            <person name="Luo G."/>
        </authorList>
    </citation>
    <scope>NUCLEOTIDE SEQUENCE [LARGE SCALE GENOMIC DNA]</scope>
    <source>
        <strain evidence="4 5">OF01-1</strain>
    </source>
</reference>
<organism evidence="4 5">
    <name type="scientific">Bacteroides fragilis</name>
    <dbReference type="NCBI Taxonomy" id="817"/>
    <lineage>
        <taxon>Bacteria</taxon>
        <taxon>Pseudomonadati</taxon>
        <taxon>Bacteroidota</taxon>
        <taxon>Bacteroidia</taxon>
        <taxon>Bacteroidales</taxon>
        <taxon>Bacteroidaceae</taxon>
        <taxon>Bacteroides</taxon>
    </lineage>
</organism>
<comment type="caution">
    <text evidence="4">The sequence shown here is derived from an EMBL/GenBank/DDBJ whole genome shotgun (WGS) entry which is preliminary data.</text>
</comment>
<keyword evidence="1" id="KW-0808">Transferase</keyword>
<dbReference type="Pfam" id="PF02709">
    <property type="entry name" value="Glyco_transf_7C"/>
    <property type="match status" value="1"/>
</dbReference>
<evidence type="ECO:0000313" key="5">
    <source>
        <dbReference type="Proteomes" id="UP000284614"/>
    </source>
</evidence>
<dbReference type="InterPro" id="IPR029044">
    <property type="entry name" value="Nucleotide-diphossugar_trans"/>
</dbReference>
<dbReference type="EMBL" id="VWAW01000022">
    <property type="protein sequence ID" value="KAA5168887.1"/>
    <property type="molecule type" value="Genomic_DNA"/>
</dbReference>
<evidence type="ECO:0000313" key="6">
    <source>
        <dbReference type="Proteomes" id="UP000436803"/>
    </source>
</evidence>
<dbReference type="Gene3D" id="3.90.550.10">
    <property type="entry name" value="Spore Coat Polysaccharide Biosynthesis Protein SpsA, Chain A"/>
    <property type="match status" value="1"/>
</dbReference>
<proteinExistence type="predicted"/>
<dbReference type="Proteomes" id="UP000436803">
    <property type="component" value="Unassembled WGS sequence"/>
</dbReference>
<evidence type="ECO:0000313" key="4">
    <source>
        <dbReference type="EMBL" id="RGY65033.1"/>
    </source>
</evidence>
<feature type="domain" description="Galactosyltransferase C-terminal" evidence="2">
    <location>
        <begin position="161"/>
        <end position="219"/>
    </location>
</feature>
<sequence>MNIMIKYASEVVIFILVRIDSPERARNLDLTLSHLYGTGIRIEVWEIDAEQKYQLKLSSERIFYHFVFDCDPVFHRTLYWDSLFKKSKYPVVGIWDADIIVEYWQIEEAVRRVVEGDSVLCLPYNGVVKALSSKASQEYARCGRTVLWTRHPKEAIRLMGRPSTGGAVLMNRIIYLSCGGENKNFYGWGPEDAERVHRVEILGYSVSWVSGGPLFHLYHPRSYNSWYISEEQGVKNRNEFVRVCNMSRQELEEYILSWK</sequence>
<dbReference type="Proteomes" id="UP000284614">
    <property type="component" value="Unassembled WGS sequence"/>
</dbReference>